<evidence type="ECO:0000313" key="2">
    <source>
        <dbReference type="Proteomes" id="UP000030428"/>
    </source>
</evidence>
<organism evidence="1 2">
    <name type="scientific">Candidatus Thiomargarita nelsonii</name>
    <dbReference type="NCBI Taxonomy" id="1003181"/>
    <lineage>
        <taxon>Bacteria</taxon>
        <taxon>Pseudomonadati</taxon>
        <taxon>Pseudomonadota</taxon>
        <taxon>Gammaproteobacteria</taxon>
        <taxon>Thiotrichales</taxon>
        <taxon>Thiotrichaceae</taxon>
        <taxon>Thiomargarita</taxon>
    </lineage>
</organism>
<gene>
    <name evidence="1" type="ORF">PN36_01875</name>
</gene>
<accession>A0A0A6P9X9</accession>
<dbReference type="Gene3D" id="6.10.250.330">
    <property type="match status" value="1"/>
</dbReference>
<sequence>MQYVIELASNINLTANMTLINQAREFYREDKQIEEELGPDFDETAYISQSPKNVERLRRAIKQYETDQHISINLDNVEMGTGSG</sequence>
<reference evidence="1 2" key="1">
    <citation type="journal article" date="2016" name="Front. Microbiol.">
        <title>Single-Cell (Meta-)Genomics of a Dimorphic Candidatus Thiomargarita nelsonii Reveals Genomic Plasticity.</title>
        <authorList>
            <person name="Flood B.E."/>
            <person name="Fliss P."/>
            <person name="Jones D.S."/>
            <person name="Dick G.J."/>
            <person name="Jain S."/>
            <person name="Kaster A.K."/>
            <person name="Winkel M."/>
            <person name="Mussmann M."/>
            <person name="Bailey J."/>
        </authorList>
    </citation>
    <scope>NUCLEOTIDE SEQUENCE [LARGE SCALE GENOMIC DNA]</scope>
    <source>
        <strain evidence="1">Hydrate Ridge</strain>
    </source>
</reference>
<proteinExistence type="predicted"/>
<dbReference type="AlphaFoldDB" id="A0A0A6P9X9"/>
<keyword evidence="2" id="KW-1185">Reference proteome</keyword>
<comment type="caution">
    <text evidence="1">The sequence shown here is derived from an EMBL/GenBank/DDBJ whole genome shotgun (WGS) entry which is preliminary data.</text>
</comment>
<evidence type="ECO:0000313" key="1">
    <source>
        <dbReference type="EMBL" id="KHD11041.1"/>
    </source>
</evidence>
<protein>
    <submittedName>
        <fullName evidence="1">Uncharacterized protein</fullName>
    </submittedName>
</protein>
<name>A0A0A6P9X9_9GAMM</name>
<dbReference type="EMBL" id="JSZA02000004">
    <property type="protein sequence ID" value="KHD11041.1"/>
    <property type="molecule type" value="Genomic_DNA"/>
</dbReference>
<dbReference type="Proteomes" id="UP000030428">
    <property type="component" value="Unassembled WGS sequence"/>
</dbReference>